<dbReference type="Pfam" id="PF13590">
    <property type="entry name" value="DUF4136"/>
    <property type="match status" value="1"/>
</dbReference>
<feature type="chain" id="PRO_5016785457" evidence="1">
    <location>
        <begin position="27"/>
        <end position="230"/>
    </location>
</feature>
<dbReference type="Proteomes" id="UP000264036">
    <property type="component" value="Unassembled WGS sequence"/>
</dbReference>
<evidence type="ECO:0000259" key="2">
    <source>
        <dbReference type="Pfam" id="PF13590"/>
    </source>
</evidence>
<dbReference type="InterPro" id="IPR025411">
    <property type="entry name" value="DUF4136"/>
</dbReference>
<proteinExistence type="predicted"/>
<gene>
    <name evidence="3" type="ORF">DD666_14055</name>
</gene>
<comment type="caution">
    <text evidence="3">The sequence shown here is derived from an EMBL/GenBank/DDBJ whole genome shotgun (WGS) entry which is preliminary data.</text>
</comment>
<name>A0A356LHT7_9BURK</name>
<reference evidence="3 4" key="1">
    <citation type="journal article" date="2018" name="Nat. Biotechnol.">
        <title>A standardized bacterial taxonomy based on genome phylogeny substantially revises the tree of life.</title>
        <authorList>
            <person name="Parks D.H."/>
            <person name="Chuvochina M."/>
            <person name="Waite D.W."/>
            <person name="Rinke C."/>
            <person name="Skarshewski A."/>
            <person name="Chaumeil P.A."/>
            <person name="Hugenholtz P."/>
        </authorList>
    </citation>
    <scope>NUCLEOTIDE SEQUENCE [LARGE SCALE GENOMIC DNA]</scope>
    <source>
        <strain evidence="3">UBA10707</strain>
    </source>
</reference>
<sequence length="230" mass="25936">MRHLQVPRIRNLVLAGLFLAGLTACSTTSEFTTQVTSFQQWPAAVAGQHYRFVDSTQQNLEQAAYTGYIRNNMFRTGLIEAMGRQRARFEVGFTTGTEVRQQMVQRETGNYDLYPTLGLGMGFPYGYYGNPFYSSFGFAMTPRYQLVPVPYHRYSLTVYIRDRQQNGNEVFRASAVADSRERGLPEVMPYLAASVFDQFPGHNGQVRTVEFERNKAGVAGTAPPITVKKP</sequence>
<feature type="domain" description="DUF4136" evidence="2">
    <location>
        <begin position="35"/>
        <end position="201"/>
    </location>
</feature>
<keyword evidence="1" id="KW-0732">Signal</keyword>
<dbReference type="EMBL" id="DOEK01000029">
    <property type="protein sequence ID" value="HBP30527.1"/>
    <property type="molecule type" value="Genomic_DNA"/>
</dbReference>
<dbReference type="AlphaFoldDB" id="A0A356LHT7"/>
<evidence type="ECO:0000313" key="4">
    <source>
        <dbReference type="Proteomes" id="UP000264036"/>
    </source>
</evidence>
<evidence type="ECO:0000313" key="3">
    <source>
        <dbReference type="EMBL" id="HBP30527.1"/>
    </source>
</evidence>
<accession>A0A356LHT7</accession>
<evidence type="ECO:0000256" key="1">
    <source>
        <dbReference type="SAM" id="SignalP"/>
    </source>
</evidence>
<organism evidence="3 4">
    <name type="scientific">Advenella kashmirensis</name>
    <dbReference type="NCBI Taxonomy" id="310575"/>
    <lineage>
        <taxon>Bacteria</taxon>
        <taxon>Pseudomonadati</taxon>
        <taxon>Pseudomonadota</taxon>
        <taxon>Betaproteobacteria</taxon>
        <taxon>Burkholderiales</taxon>
        <taxon>Alcaligenaceae</taxon>
    </lineage>
</organism>
<protein>
    <submittedName>
        <fullName evidence="3">DUF4136 domain-containing protein</fullName>
    </submittedName>
</protein>
<feature type="signal peptide" evidence="1">
    <location>
        <begin position="1"/>
        <end position="26"/>
    </location>
</feature>
<dbReference type="PROSITE" id="PS51257">
    <property type="entry name" value="PROKAR_LIPOPROTEIN"/>
    <property type="match status" value="1"/>
</dbReference>